<dbReference type="EMBL" id="DACSDU010000013">
    <property type="protein sequence ID" value="HAT1586793.1"/>
    <property type="molecule type" value="Genomic_DNA"/>
</dbReference>
<sequence>MQASDYLKMKFQSDRQLAIYGQQGVTSTWKALKGIGSDLYSGIERASWYSSCLLPKYQDVCQELLSEEKRMWMNIYSIYRYRDVIGEMLYLYFEMVIEDTRNGNKKSSVRNADTKITKLVAGGTVSRAVRSGVTLAFSETLSSSNPVAQAVVERLAARVPNVVTAFQLFGTEQHCAMAARRLKALDSKYYRILYAAQLEMLYYFAEPILSDVIKNVQMKVYRDFDAIYDALKSKYHV</sequence>
<evidence type="ECO:0000313" key="1">
    <source>
        <dbReference type="EMBL" id="HAT1586793.1"/>
    </source>
</evidence>
<dbReference type="AlphaFoldDB" id="A0A8H9NWL1"/>
<dbReference type="KEGG" id="cfar:CI104_08665"/>
<name>A0A8H9NWL1_9ENTR</name>
<gene>
    <name evidence="1" type="ORF">I8Y00_003162</name>
</gene>
<protein>
    <submittedName>
        <fullName evidence="1">Uncharacterized protein</fullName>
    </submittedName>
</protein>
<reference evidence="1" key="1">
    <citation type="journal article" date="2018" name="Genome Biol.">
        <title>SKESA: strategic k-mer extension for scrupulous assemblies.</title>
        <authorList>
            <person name="Souvorov A."/>
            <person name="Agarwala R."/>
            <person name="Lipman D.J."/>
        </authorList>
    </citation>
    <scope>NUCLEOTIDE SEQUENCE</scope>
    <source>
        <strain evidence="1">YDC697-2</strain>
    </source>
</reference>
<dbReference type="RefSeq" id="WP_042320355.1">
    <property type="nucleotide sequence ID" value="NZ_CABMNX010000001.1"/>
</dbReference>
<reference evidence="1" key="2">
    <citation type="submission" date="2020-11" db="EMBL/GenBank/DDBJ databases">
        <authorList>
            <consortium name="NCBI Pathogen Detection Project"/>
        </authorList>
    </citation>
    <scope>NUCLEOTIDE SEQUENCE</scope>
    <source>
        <strain evidence="1">YDC697-2</strain>
    </source>
</reference>
<dbReference type="OrthoDB" id="6433535at2"/>
<comment type="caution">
    <text evidence="1">The sequence shown here is derived from an EMBL/GenBank/DDBJ whole genome shotgun (WGS) entry which is preliminary data.</text>
</comment>
<accession>A0A8H9NWL1</accession>
<organism evidence="1">
    <name type="scientific">Citrobacter farmeri</name>
    <dbReference type="NCBI Taxonomy" id="67824"/>
    <lineage>
        <taxon>Bacteria</taxon>
        <taxon>Pseudomonadati</taxon>
        <taxon>Pseudomonadota</taxon>
        <taxon>Gammaproteobacteria</taxon>
        <taxon>Enterobacterales</taxon>
        <taxon>Enterobacteriaceae</taxon>
        <taxon>Citrobacter</taxon>
    </lineage>
</organism>
<dbReference type="Proteomes" id="UP000864563">
    <property type="component" value="Unassembled WGS sequence"/>
</dbReference>
<proteinExistence type="predicted"/>
<dbReference type="GeneID" id="92973908"/>